<keyword evidence="2" id="KW-0732">Signal</keyword>
<evidence type="ECO:0000256" key="5">
    <source>
        <dbReference type="ARBA" id="ARBA00022984"/>
    </source>
</evidence>
<gene>
    <name evidence="11" type="ORF">GYA27_02300</name>
</gene>
<protein>
    <submittedName>
        <fullName evidence="11">D-alanyl-D-alanine carboxypeptidase</fullName>
    </submittedName>
</protein>
<dbReference type="PANTHER" id="PTHR21581">
    <property type="entry name" value="D-ALANYL-D-ALANINE CARBOXYPEPTIDASE"/>
    <property type="match status" value="1"/>
</dbReference>
<name>A0A7X9HGL0_UNCKA</name>
<proteinExistence type="inferred from homology"/>
<evidence type="ECO:0000256" key="1">
    <source>
        <dbReference type="ARBA" id="ARBA00007164"/>
    </source>
</evidence>
<dbReference type="Gene3D" id="3.40.710.10">
    <property type="entry name" value="DD-peptidase/beta-lactamase superfamily"/>
    <property type="match status" value="1"/>
</dbReference>
<evidence type="ECO:0000256" key="3">
    <source>
        <dbReference type="ARBA" id="ARBA00022801"/>
    </source>
</evidence>
<feature type="active site" evidence="7">
    <location>
        <position position="167"/>
    </location>
</feature>
<keyword evidence="3" id="KW-0378">Hydrolase</keyword>
<dbReference type="InterPro" id="IPR018044">
    <property type="entry name" value="Peptidase_S11"/>
</dbReference>
<evidence type="ECO:0000256" key="7">
    <source>
        <dbReference type="PIRSR" id="PIRSR618044-1"/>
    </source>
</evidence>
<dbReference type="AlphaFoldDB" id="A0A7X9HGL0"/>
<feature type="binding site" evidence="8">
    <location>
        <position position="272"/>
    </location>
    <ligand>
        <name>substrate</name>
    </ligand>
</feature>
<keyword evidence="11" id="KW-0121">Carboxypeptidase</keyword>
<dbReference type="Proteomes" id="UP000526033">
    <property type="component" value="Unassembled WGS sequence"/>
</dbReference>
<accession>A0A7X9HGL0</accession>
<dbReference type="Pfam" id="PF00768">
    <property type="entry name" value="Peptidase_S11"/>
    <property type="match status" value="1"/>
</dbReference>
<dbReference type="GO" id="GO:0006508">
    <property type="term" value="P:proteolysis"/>
    <property type="evidence" value="ECO:0007669"/>
    <property type="project" value="InterPro"/>
</dbReference>
<evidence type="ECO:0000313" key="11">
    <source>
        <dbReference type="EMBL" id="NMB70009.1"/>
    </source>
</evidence>
<dbReference type="GO" id="GO:0008360">
    <property type="term" value="P:regulation of cell shape"/>
    <property type="evidence" value="ECO:0007669"/>
    <property type="project" value="UniProtKB-KW"/>
</dbReference>
<evidence type="ECO:0000313" key="12">
    <source>
        <dbReference type="Proteomes" id="UP000526033"/>
    </source>
</evidence>
<evidence type="ECO:0000256" key="9">
    <source>
        <dbReference type="RuleBase" id="RU004016"/>
    </source>
</evidence>
<feature type="active site" description="Proton acceptor" evidence="7">
    <location>
        <position position="115"/>
    </location>
</feature>
<dbReference type="SUPFAM" id="SSF56601">
    <property type="entry name" value="beta-lactamase/transpeptidase-like"/>
    <property type="match status" value="1"/>
</dbReference>
<dbReference type="GO" id="GO:0009252">
    <property type="term" value="P:peptidoglycan biosynthetic process"/>
    <property type="evidence" value="ECO:0007669"/>
    <property type="project" value="UniProtKB-KW"/>
</dbReference>
<evidence type="ECO:0000256" key="2">
    <source>
        <dbReference type="ARBA" id="ARBA00022729"/>
    </source>
</evidence>
<keyword evidence="6" id="KW-0961">Cell wall biogenesis/degradation</keyword>
<dbReference type="PANTHER" id="PTHR21581:SF33">
    <property type="entry name" value="D-ALANYL-D-ALANINE CARBOXYPEPTIDASE DACB"/>
    <property type="match status" value="1"/>
</dbReference>
<evidence type="ECO:0000256" key="4">
    <source>
        <dbReference type="ARBA" id="ARBA00022960"/>
    </source>
</evidence>
<reference evidence="11 12" key="1">
    <citation type="journal article" date="2020" name="Biotechnol. Biofuels">
        <title>New insights from the biogas microbiome by comprehensive genome-resolved metagenomics of nearly 1600 species originating from multiple anaerobic digesters.</title>
        <authorList>
            <person name="Campanaro S."/>
            <person name="Treu L."/>
            <person name="Rodriguez-R L.M."/>
            <person name="Kovalovszki A."/>
            <person name="Ziels R.M."/>
            <person name="Maus I."/>
            <person name="Zhu X."/>
            <person name="Kougias P.G."/>
            <person name="Basile A."/>
            <person name="Luo G."/>
            <person name="Schluter A."/>
            <person name="Konstantinidis K.T."/>
            <person name="Angelidaki I."/>
        </authorList>
    </citation>
    <scope>NUCLEOTIDE SEQUENCE [LARGE SCALE GENOMIC DNA]</scope>
    <source>
        <strain evidence="11">AS27yjCOA_165</strain>
    </source>
</reference>
<evidence type="ECO:0000256" key="8">
    <source>
        <dbReference type="PIRSR" id="PIRSR618044-2"/>
    </source>
</evidence>
<feature type="active site" description="Acyl-ester intermediate" evidence="7">
    <location>
        <position position="112"/>
    </location>
</feature>
<sequence length="328" mass="36291">MIYRSRPKNSKKIFLTIPIFIIFIFLAVSLSHGAENLPAHKVLKGYINQKERKDFYTNIKRIGDAEPSWEPSGEISTENSELIAGFSGLIVDIDNDKTLFSKNAKTKVKIASLVKVMTAVVALEHGDLDQEITISSKAANIGENSMGTSEGEVYTLRELLYGLFLASGNDSAYAIAEGIAGDSDSFVEWMNLKAKELGMNDTVFYDPSGLDDRTMSTAFDLVKLSRYALKSMDIRKVAKTEEILLTADNHKDILLSNQTNLLTTYPGVEGLKTGYTEDAGLCLITNARNYNHEFVGVVLNSIDRKGDMILMLDHAFGVYGIKIEHNLL</sequence>
<keyword evidence="5" id="KW-0573">Peptidoglycan synthesis</keyword>
<keyword evidence="11" id="KW-0645">Protease</keyword>
<dbReference type="EMBL" id="JAAZNL010000021">
    <property type="protein sequence ID" value="NMB70009.1"/>
    <property type="molecule type" value="Genomic_DNA"/>
</dbReference>
<keyword evidence="4" id="KW-0133">Cell shape</keyword>
<evidence type="ECO:0000259" key="10">
    <source>
        <dbReference type="Pfam" id="PF00768"/>
    </source>
</evidence>
<evidence type="ECO:0000256" key="6">
    <source>
        <dbReference type="ARBA" id="ARBA00023316"/>
    </source>
</evidence>
<dbReference type="InterPro" id="IPR012338">
    <property type="entry name" value="Beta-lactam/transpept-like"/>
</dbReference>
<organism evidence="11 12">
    <name type="scientific">candidate division WWE3 bacterium</name>
    <dbReference type="NCBI Taxonomy" id="2053526"/>
    <lineage>
        <taxon>Bacteria</taxon>
        <taxon>Katanobacteria</taxon>
    </lineage>
</organism>
<comment type="similarity">
    <text evidence="1 9">Belongs to the peptidase S11 family.</text>
</comment>
<comment type="caution">
    <text evidence="11">The sequence shown here is derived from an EMBL/GenBank/DDBJ whole genome shotgun (WGS) entry which is preliminary data.</text>
</comment>
<dbReference type="GO" id="GO:0071555">
    <property type="term" value="P:cell wall organization"/>
    <property type="evidence" value="ECO:0007669"/>
    <property type="project" value="UniProtKB-KW"/>
</dbReference>
<dbReference type="GO" id="GO:0009002">
    <property type="term" value="F:serine-type D-Ala-D-Ala carboxypeptidase activity"/>
    <property type="evidence" value="ECO:0007669"/>
    <property type="project" value="InterPro"/>
</dbReference>
<feature type="domain" description="Peptidase S11 D-alanyl-D-alanine carboxypeptidase A N-terminal" evidence="10">
    <location>
        <begin position="82"/>
        <end position="301"/>
    </location>
</feature>
<dbReference type="InterPro" id="IPR001967">
    <property type="entry name" value="Peptidase_S11_N"/>
</dbReference>
<dbReference type="PRINTS" id="PR00725">
    <property type="entry name" value="DADACBPTASE1"/>
</dbReference>